<dbReference type="FunFam" id="2.70.150.10:FF:000020">
    <property type="entry name" value="Copper-exporting P-type ATPase A"/>
    <property type="match status" value="1"/>
</dbReference>
<protein>
    <recommendedName>
        <fullName evidence="4">Copper-exporting P-type ATPase</fullName>
        <ecNumber evidence="3">7.2.2.8</ecNumber>
    </recommendedName>
    <alternativeName>
        <fullName evidence="20">Copper-exporting P-type ATPase A</fullName>
    </alternativeName>
    <alternativeName>
        <fullName evidence="21">Cu(+)-exporting ATPase</fullName>
    </alternativeName>
</protein>
<keyword evidence="6 23" id="KW-1003">Cell membrane</keyword>
<dbReference type="SFLD" id="SFLDG00002">
    <property type="entry name" value="C1.7:_P-type_atpase_like"/>
    <property type="match status" value="1"/>
</dbReference>
<dbReference type="EMBL" id="VBRY01000007">
    <property type="protein sequence ID" value="TLS67087.1"/>
    <property type="molecule type" value="Genomic_DNA"/>
</dbReference>
<comment type="catalytic activity">
    <reaction evidence="22">
        <text>Cu(+)(in) + ATP + H2O = Cu(+)(out) + ADP + phosphate + H(+)</text>
        <dbReference type="Rhea" id="RHEA:25792"/>
        <dbReference type="ChEBI" id="CHEBI:15377"/>
        <dbReference type="ChEBI" id="CHEBI:15378"/>
        <dbReference type="ChEBI" id="CHEBI:30616"/>
        <dbReference type="ChEBI" id="CHEBI:43474"/>
        <dbReference type="ChEBI" id="CHEBI:49552"/>
        <dbReference type="ChEBI" id="CHEBI:456216"/>
        <dbReference type="EC" id="7.2.2.8"/>
    </reaction>
</comment>
<evidence type="ECO:0000256" key="13">
    <source>
        <dbReference type="ARBA" id="ARBA00022840"/>
    </source>
</evidence>
<evidence type="ECO:0000256" key="18">
    <source>
        <dbReference type="ARBA" id="ARBA00023065"/>
    </source>
</evidence>
<evidence type="ECO:0000256" key="16">
    <source>
        <dbReference type="ARBA" id="ARBA00022989"/>
    </source>
</evidence>
<dbReference type="GO" id="GO:0005886">
    <property type="term" value="C:plasma membrane"/>
    <property type="evidence" value="ECO:0007669"/>
    <property type="project" value="UniProtKB-SubCell"/>
</dbReference>
<dbReference type="InterPro" id="IPR006121">
    <property type="entry name" value="HMA_dom"/>
</dbReference>
<name>A0A5R9GS71_9PROT</name>
<evidence type="ECO:0000256" key="2">
    <source>
        <dbReference type="ARBA" id="ARBA00006024"/>
    </source>
</evidence>
<dbReference type="Gene3D" id="2.70.150.10">
    <property type="entry name" value="Calcium-transporting ATPase, cytoplasmic transduction domain A"/>
    <property type="match status" value="1"/>
</dbReference>
<dbReference type="PRINTS" id="PR00119">
    <property type="entry name" value="CATATPASE"/>
</dbReference>
<dbReference type="InterPro" id="IPR023299">
    <property type="entry name" value="ATPase_P-typ_cyto_dom_N"/>
</dbReference>
<evidence type="ECO:0000256" key="11">
    <source>
        <dbReference type="ARBA" id="ARBA00022741"/>
    </source>
</evidence>
<keyword evidence="25" id="KW-0378">Hydrolase</keyword>
<keyword evidence="26" id="KW-1185">Reference proteome</keyword>
<evidence type="ECO:0000256" key="7">
    <source>
        <dbReference type="ARBA" id="ARBA00022553"/>
    </source>
</evidence>
<keyword evidence="14" id="KW-0460">Magnesium</keyword>
<feature type="transmembrane region" description="Helical" evidence="23">
    <location>
        <begin position="371"/>
        <end position="403"/>
    </location>
</feature>
<keyword evidence="19 23" id="KW-0472">Membrane</keyword>
<keyword evidence="15" id="KW-1278">Translocase</keyword>
<feature type="transmembrane region" description="Helical" evidence="23">
    <location>
        <begin position="343"/>
        <end position="365"/>
    </location>
</feature>
<dbReference type="InterPro" id="IPR044492">
    <property type="entry name" value="P_typ_ATPase_HD_dom"/>
</dbReference>
<dbReference type="CDD" id="cd00371">
    <property type="entry name" value="HMA"/>
    <property type="match status" value="1"/>
</dbReference>
<evidence type="ECO:0000259" key="24">
    <source>
        <dbReference type="PROSITE" id="PS50846"/>
    </source>
</evidence>
<keyword evidence="16 23" id="KW-1133">Transmembrane helix</keyword>
<dbReference type="Proteomes" id="UP000306585">
    <property type="component" value="Unassembled WGS sequence"/>
</dbReference>
<dbReference type="EC" id="7.2.2.8" evidence="3"/>
<dbReference type="SUPFAM" id="SSF56784">
    <property type="entry name" value="HAD-like"/>
    <property type="match status" value="1"/>
</dbReference>
<dbReference type="Gene3D" id="3.30.70.100">
    <property type="match status" value="1"/>
</dbReference>
<gene>
    <name evidence="25" type="primary">cadA</name>
    <name evidence="25" type="ORF">FEF65_08735</name>
</gene>
<dbReference type="GO" id="GO:0005507">
    <property type="term" value="F:copper ion binding"/>
    <property type="evidence" value="ECO:0007669"/>
    <property type="project" value="TreeGrafter"/>
</dbReference>
<evidence type="ECO:0000256" key="21">
    <source>
        <dbReference type="ARBA" id="ARBA00033239"/>
    </source>
</evidence>
<keyword evidence="12" id="KW-0187">Copper transport</keyword>
<dbReference type="GO" id="GO:0005524">
    <property type="term" value="F:ATP binding"/>
    <property type="evidence" value="ECO:0007669"/>
    <property type="project" value="UniProtKB-UniRule"/>
</dbReference>
<dbReference type="Pfam" id="PF00122">
    <property type="entry name" value="E1-E2_ATPase"/>
    <property type="match status" value="1"/>
</dbReference>
<dbReference type="Gene3D" id="3.40.1110.10">
    <property type="entry name" value="Calcium-transporting ATPase, cytoplasmic domain N"/>
    <property type="match status" value="1"/>
</dbReference>
<evidence type="ECO:0000256" key="9">
    <source>
        <dbReference type="ARBA" id="ARBA00022723"/>
    </source>
</evidence>
<dbReference type="PRINTS" id="PR00120">
    <property type="entry name" value="HATPASE"/>
</dbReference>
<evidence type="ECO:0000256" key="17">
    <source>
        <dbReference type="ARBA" id="ARBA00023008"/>
    </source>
</evidence>
<dbReference type="PANTHER" id="PTHR43520">
    <property type="entry name" value="ATP7, ISOFORM B"/>
    <property type="match status" value="1"/>
</dbReference>
<keyword evidence="17" id="KW-0186">Copper</keyword>
<comment type="similarity">
    <text evidence="2 23">Belongs to the cation transport ATPase (P-type) (TC 3.A.3) family. Type IB subfamily.</text>
</comment>
<evidence type="ECO:0000256" key="3">
    <source>
        <dbReference type="ARBA" id="ARBA00012517"/>
    </source>
</evidence>
<dbReference type="InterPro" id="IPR008250">
    <property type="entry name" value="ATPase_P-typ_transduc_dom_A_sf"/>
</dbReference>
<proteinExistence type="inferred from homology"/>
<dbReference type="GO" id="GO:0060003">
    <property type="term" value="P:copper ion export"/>
    <property type="evidence" value="ECO:0007669"/>
    <property type="project" value="UniProtKB-ARBA"/>
</dbReference>
<dbReference type="Gene3D" id="3.40.50.1000">
    <property type="entry name" value="HAD superfamily/HAD-like"/>
    <property type="match status" value="1"/>
</dbReference>
<accession>A0A5R9GS71</accession>
<organism evidence="25 26">
    <name type="scientific">Mariprofundus erugo</name>
    <dbReference type="NCBI Taxonomy" id="2528639"/>
    <lineage>
        <taxon>Bacteria</taxon>
        <taxon>Pseudomonadati</taxon>
        <taxon>Pseudomonadota</taxon>
        <taxon>Candidatius Mariprofundia</taxon>
        <taxon>Mariprofundales</taxon>
        <taxon>Mariprofundaceae</taxon>
        <taxon>Mariprofundus</taxon>
    </lineage>
</organism>
<dbReference type="GO" id="GO:0140581">
    <property type="term" value="F:P-type monovalent copper transporter activity"/>
    <property type="evidence" value="ECO:0007669"/>
    <property type="project" value="UniProtKB-EC"/>
</dbReference>
<evidence type="ECO:0000256" key="15">
    <source>
        <dbReference type="ARBA" id="ARBA00022967"/>
    </source>
</evidence>
<evidence type="ECO:0000256" key="19">
    <source>
        <dbReference type="ARBA" id="ARBA00023136"/>
    </source>
</evidence>
<dbReference type="PROSITE" id="PS00154">
    <property type="entry name" value="ATPASE_E1_E2"/>
    <property type="match status" value="1"/>
</dbReference>
<dbReference type="PROSITE" id="PS01047">
    <property type="entry name" value="HMA_1"/>
    <property type="match status" value="1"/>
</dbReference>
<dbReference type="InterPro" id="IPR023298">
    <property type="entry name" value="ATPase_P-typ_TM_dom_sf"/>
</dbReference>
<dbReference type="InterPro" id="IPR036163">
    <property type="entry name" value="HMA_dom_sf"/>
</dbReference>
<dbReference type="SUPFAM" id="SSF81653">
    <property type="entry name" value="Calcium ATPase, transduction domain A"/>
    <property type="match status" value="1"/>
</dbReference>
<dbReference type="SUPFAM" id="SSF81665">
    <property type="entry name" value="Calcium ATPase, transmembrane domain M"/>
    <property type="match status" value="1"/>
</dbReference>
<reference evidence="25 26" key="1">
    <citation type="journal article" date="2019" name="Appl. Environ. Microbiol.">
        <title>Environmental Evidence and Genomic Insight of Iron-oxidizing Bacteria Preference Towards More Corrosion Resistant Stainless Steel at Higher Salinities.</title>
        <authorList>
            <person name="Garrison C.E."/>
            <person name="Price K.A."/>
            <person name="Field E.K."/>
        </authorList>
    </citation>
    <scope>NUCLEOTIDE SEQUENCE [LARGE SCALE GENOMIC DNA]</scope>
    <source>
        <strain evidence="25 26">P3</strain>
    </source>
</reference>
<dbReference type="InterPro" id="IPR018303">
    <property type="entry name" value="ATPase_P-typ_P_site"/>
</dbReference>
<dbReference type="NCBIfam" id="TIGR01511">
    <property type="entry name" value="ATPase-IB1_Cu"/>
    <property type="match status" value="1"/>
</dbReference>
<dbReference type="CDD" id="cd02094">
    <property type="entry name" value="P-type_ATPase_Cu-like"/>
    <property type="match status" value="1"/>
</dbReference>
<dbReference type="SFLD" id="SFLDF00027">
    <property type="entry name" value="p-type_atpase"/>
    <property type="match status" value="1"/>
</dbReference>
<evidence type="ECO:0000256" key="1">
    <source>
        <dbReference type="ARBA" id="ARBA00004651"/>
    </source>
</evidence>
<sequence length="739" mass="77257">MQTHRLALDGLRCAGCVSRVEAALSGVDGVTQATVNLVDRTATIQAPASVSAGSLIAAVQAAGYDASPVQGLENIAEQQAGEERHMRTLLRRFVVAACAGIPLLLNMFFDFLPAAQEQAAIWLLIGLLTLATMLYSGRHFYIGAWRGLRHHSATMDTLIATGTGAAWLYSMVILLWPAIIPASLAGMAGHTWFDAALVIIALINLGQALEVRARGKTSESIRRLIGLQASTARVLRDQQEVDIPMAEVVVGDVIRVRPGEKVPVDGELLEGSSTVDESMLTGEPMPVRKQVGDRVVGSTINIAGSFLYTARHVGADTVLAHIIEMVKNAQASKPRIGRMVDRVAGVFVPTVLIIAVLTALIWLNFGPEPRISFALVAAMSVLMIACPCALGLATPISLVVAVGKAAEFGILIRKGEALERASKLTTVVLDKTGTITTGKPVVTDILADDPDQLLRMAAALESGSEHPLAAAILARAGDPAPLACESFQAIAGQGIGGIVAGQSLLLGNMALMMAHGIGMDDGWRDRMQALAAEAKTPMLLACDGRIMGIIAVADPIREGAQEAIAGLQAQGLKVVMLTGDMRKTAEAVAARVGIRELFAEVMPEDKDATIASLQAAGEVVGMVGDGINDAPALSRADVGFAMGAGTDVAIASADITLMRPSLDGIVVAIALSRATLRNIKQNLFGAFIYNSLGIPVAAGLLYPIAGVMLNPMLAGAAMAMSSVTVVSNANRLRLFRPEG</sequence>
<evidence type="ECO:0000256" key="8">
    <source>
        <dbReference type="ARBA" id="ARBA00022692"/>
    </source>
</evidence>
<keyword evidence="8 23" id="KW-0812">Transmembrane</keyword>
<dbReference type="InterPro" id="IPR059000">
    <property type="entry name" value="ATPase_P-type_domA"/>
</dbReference>
<keyword evidence="7" id="KW-0597">Phosphoprotein</keyword>
<dbReference type="Pfam" id="PF00403">
    <property type="entry name" value="HMA"/>
    <property type="match status" value="1"/>
</dbReference>
<feature type="transmembrane region" description="Helical" evidence="23">
    <location>
        <begin position="683"/>
        <end position="705"/>
    </location>
</feature>
<feature type="domain" description="HMA" evidence="24">
    <location>
        <begin position="2"/>
        <end position="67"/>
    </location>
</feature>
<keyword evidence="9 23" id="KW-0479">Metal-binding</keyword>
<dbReference type="GO" id="GO:0016887">
    <property type="term" value="F:ATP hydrolysis activity"/>
    <property type="evidence" value="ECO:0007669"/>
    <property type="project" value="InterPro"/>
</dbReference>
<evidence type="ECO:0000256" key="4">
    <source>
        <dbReference type="ARBA" id="ARBA00015102"/>
    </source>
</evidence>
<dbReference type="RefSeq" id="WP_138239477.1">
    <property type="nucleotide sequence ID" value="NZ_VBRY01000007.1"/>
</dbReference>
<evidence type="ECO:0000256" key="6">
    <source>
        <dbReference type="ARBA" id="ARBA00022475"/>
    </source>
</evidence>
<dbReference type="NCBIfam" id="TIGR01525">
    <property type="entry name" value="ATPase-IB_hvy"/>
    <property type="match status" value="1"/>
</dbReference>
<dbReference type="AlphaFoldDB" id="A0A5R9GS71"/>
<dbReference type="PROSITE" id="PS50846">
    <property type="entry name" value="HMA_2"/>
    <property type="match status" value="1"/>
</dbReference>
<feature type="transmembrane region" description="Helical" evidence="23">
    <location>
        <begin position="93"/>
        <end position="113"/>
    </location>
</feature>
<dbReference type="SFLD" id="SFLDS00003">
    <property type="entry name" value="Haloacid_Dehalogenase"/>
    <property type="match status" value="1"/>
</dbReference>
<dbReference type="InterPro" id="IPR023214">
    <property type="entry name" value="HAD_sf"/>
</dbReference>
<evidence type="ECO:0000256" key="12">
    <source>
        <dbReference type="ARBA" id="ARBA00022796"/>
    </source>
</evidence>
<dbReference type="GO" id="GO:0055070">
    <property type="term" value="P:copper ion homeostasis"/>
    <property type="evidence" value="ECO:0007669"/>
    <property type="project" value="TreeGrafter"/>
</dbReference>
<keyword evidence="18" id="KW-0406">Ion transport</keyword>
<evidence type="ECO:0000256" key="10">
    <source>
        <dbReference type="ARBA" id="ARBA00022737"/>
    </source>
</evidence>
<dbReference type="GO" id="GO:0043682">
    <property type="term" value="F:P-type divalent copper transporter activity"/>
    <property type="evidence" value="ECO:0007669"/>
    <property type="project" value="TreeGrafter"/>
</dbReference>
<feature type="transmembrane region" description="Helical" evidence="23">
    <location>
        <begin position="119"/>
        <end position="137"/>
    </location>
</feature>
<dbReference type="NCBIfam" id="TIGR01512">
    <property type="entry name" value="ATPase-IB2_Cd"/>
    <property type="match status" value="1"/>
</dbReference>
<dbReference type="InterPro" id="IPR001757">
    <property type="entry name" value="P_typ_ATPase"/>
</dbReference>
<comment type="subcellular location">
    <subcellularLocation>
        <location evidence="1">Cell membrane</location>
        <topology evidence="1">Multi-pass membrane protein</topology>
    </subcellularLocation>
</comment>
<dbReference type="Pfam" id="PF00702">
    <property type="entry name" value="Hydrolase"/>
    <property type="match status" value="1"/>
</dbReference>
<evidence type="ECO:0000256" key="22">
    <source>
        <dbReference type="ARBA" id="ARBA00049289"/>
    </source>
</evidence>
<feature type="transmembrane region" description="Helical" evidence="23">
    <location>
        <begin position="192"/>
        <end position="213"/>
    </location>
</feature>
<dbReference type="InterPro" id="IPR027256">
    <property type="entry name" value="P-typ_ATPase_IB"/>
</dbReference>
<evidence type="ECO:0000256" key="20">
    <source>
        <dbReference type="ARBA" id="ARBA00029719"/>
    </source>
</evidence>
<dbReference type="NCBIfam" id="TIGR01494">
    <property type="entry name" value="ATPase_P-type"/>
    <property type="match status" value="1"/>
</dbReference>
<keyword evidence="5" id="KW-0813">Transport</keyword>
<evidence type="ECO:0000256" key="14">
    <source>
        <dbReference type="ARBA" id="ARBA00022842"/>
    </source>
</evidence>
<dbReference type="SUPFAM" id="SSF55008">
    <property type="entry name" value="HMA, heavy metal-associated domain"/>
    <property type="match status" value="1"/>
</dbReference>
<evidence type="ECO:0000256" key="23">
    <source>
        <dbReference type="RuleBase" id="RU362081"/>
    </source>
</evidence>
<keyword evidence="11 23" id="KW-0547">Nucleotide-binding</keyword>
<comment type="caution">
    <text evidence="25">The sequence shown here is derived from an EMBL/GenBank/DDBJ whole genome shotgun (WGS) entry which is preliminary data.</text>
</comment>
<keyword evidence="10" id="KW-0677">Repeat</keyword>
<evidence type="ECO:0000313" key="26">
    <source>
        <dbReference type="Proteomes" id="UP000306585"/>
    </source>
</evidence>
<keyword evidence="13 23" id="KW-0067">ATP-binding</keyword>
<dbReference type="InterPro" id="IPR036412">
    <property type="entry name" value="HAD-like_sf"/>
</dbReference>
<evidence type="ECO:0000256" key="5">
    <source>
        <dbReference type="ARBA" id="ARBA00022448"/>
    </source>
</evidence>
<evidence type="ECO:0000313" key="25">
    <source>
        <dbReference type="EMBL" id="TLS67087.1"/>
    </source>
</evidence>
<dbReference type="InterPro" id="IPR017969">
    <property type="entry name" value="Heavy-metal-associated_CS"/>
</dbReference>
<dbReference type="PANTHER" id="PTHR43520:SF6">
    <property type="entry name" value="COPPER-EXPORTING P-TYPE ATPASE"/>
    <property type="match status" value="1"/>
</dbReference>
<feature type="transmembrane region" description="Helical" evidence="23">
    <location>
        <begin position="158"/>
        <end position="180"/>
    </location>
</feature>